<gene>
    <name evidence="3" type="ORF">CKO28_02615</name>
</gene>
<dbReference type="PANTHER" id="PTHR30486:SF6">
    <property type="entry name" value="TYPE IV PILUS RETRACTATION ATPASE PILT"/>
    <property type="match status" value="1"/>
</dbReference>
<dbReference type="PANTHER" id="PTHR30486">
    <property type="entry name" value="TWITCHING MOTILITY PROTEIN PILT"/>
    <property type="match status" value="1"/>
</dbReference>
<dbReference type="Proteomes" id="UP001296873">
    <property type="component" value="Unassembled WGS sequence"/>
</dbReference>
<reference evidence="3 4" key="1">
    <citation type="journal article" date="2020" name="Microorganisms">
        <title>Osmotic Adaptation and Compatible Solute Biosynthesis of Phototrophic Bacteria as Revealed from Genome Analyses.</title>
        <authorList>
            <person name="Imhoff J.F."/>
            <person name="Rahn T."/>
            <person name="Kunzel S."/>
            <person name="Keller A."/>
            <person name="Neulinger S.C."/>
        </authorList>
    </citation>
    <scope>NUCLEOTIDE SEQUENCE [LARGE SCALE GENOMIC DNA]</scope>
    <source>
        <strain evidence="3 4">DSM 9895</strain>
    </source>
</reference>
<dbReference type="InterPro" id="IPR001482">
    <property type="entry name" value="T2SS/T4SS_dom"/>
</dbReference>
<accession>A0ABS1DC13</accession>
<protein>
    <recommendedName>
        <fullName evidence="2">Bacterial type II secretion system protein E domain-containing protein</fullName>
    </recommendedName>
</protein>
<dbReference type="InterPro" id="IPR027417">
    <property type="entry name" value="P-loop_NTPase"/>
</dbReference>
<evidence type="ECO:0000256" key="1">
    <source>
        <dbReference type="ARBA" id="ARBA00006611"/>
    </source>
</evidence>
<organism evidence="3 4">
    <name type="scientific">Rhodovibrio sodomensis</name>
    <dbReference type="NCBI Taxonomy" id="1088"/>
    <lineage>
        <taxon>Bacteria</taxon>
        <taxon>Pseudomonadati</taxon>
        <taxon>Pseudomonadota</taxon>
        <taxon>Alphaproteobacteria</taxon>
        <taxon>Rhodospirillales</taxon>
        <taxon>Rhodovibrionaceae</taxon>
        <taxon>Rhodovibrio</taxon>
    </lineage>
</organism>
<dbReference type="EMBL" id="NRRL01000003">
    <property type="protein sequence ID" value="MBK1666935.1"/>
    <property type="molecule type" value="Genomic_DNA"/>
</dbReference>
<proteinExistence type="inferred from homology"/>
<evidence type="ECO:0000313" key="3">
    <source>
        <dbReference type="EMBL" id="MBK1666935.1"/>
    </source>
</evidence>
<dbReference type="Pfam" id="PF00437">
    <property type="entry name" value="T2SSE"/>
    <property type="match status" value="1"/>
</dbReference>
<dbReference type="SUPFAM" id="SSF52540">
    <property type="entry name" value="P-loop containing nucleoside triphosphate hydrolases"/>
    <property type="match status" value="1"/>
</dbReference>
<dbReference type="RefSeq" id="WP_200338993.1">
    <property type="nucleotide sequence ID" value="NZ_NRRL01000003.1"/>
</dbReference>
<dbReference type="Gene3D" id="3.30.450.90">
    <property type="match status" value="1"/>
</dbReference>
<sequence length="350" mass="38577">MLQATDGGNSLALKVLEPLAAYYAHDDVEEVVMNRPEEIWVKKRRSPWVRLDAPELTYDYVAKRVCRVLANINRARFDPHTMPVVSCELPGLPFRFQAVVGSSVSYELQDRQGLALAIRSLIADTSISMDTFVPRGVDLPGLQRLFDAIPASMEHVEKIKRAIDRGMSILVSGATSTGKTTFLNQVIRMIEDDSRIITVEDARELTVPQPNRVHFKVARNAGTTSFDYNACLDAIVRLTPDYVICGEVSVKNAASIYSVSGKGHPVLSTVHASTPDEALRAFVNNMAAAGSTLEPTSTLETLRQQIGCIIQLDRHGPEKRRQVVDITFPALAYQQRVAQEAGSEQEDAGQ</sequence>
<keyword evidence="4" id="KW-1185">Reference proteome</keyword>
<dbReference type="Gene3D" id="3.40.50.300">
    <property type="entry name" value="P-loop containing nucleotide triphosphate hydrolases"/>
    <property type="match status" value="1"/>
</dbReference>
<feature type="domain" description="Bacterial type II secretion system protein E" evidence="2">
    <location>
        <begin position="152"/>
        <end position="291"/>
    </location>
</feature>
<comment type="similarity">
    <text evidence="1">Belongs to the GSP E family.</text>
</comment>
<dbReference type="InterPro" id="IPR050921">
    <property type="entry name" value="T4SS_GSP_E_ATPase"/>
</dbReference>
<name>A0ABS1DC13_9PROT</name>
<evidence type="ECO:0000313" key="4">
    <source>
        <dbReference type="Proteomes" id="UP001296873"/>
    </source>
</evidence>
<comment type="caution">
    <text evidence="3">The sequence shown here is derived from an EMBL/GenBank/DDBJ whole genome shotgun (WGS) entry which is preliminary data.</text>
</comment>
<evidence type="ECO:0000259" key="2">
    <source>
        <dbReference type="Pfam" id="PF00437"/>
    </source>
</evidence>